<dbReference type="Proteomes" id="UP000051386">
    <property type="component" value="Unassembled WGS sequence"/>
</dbReference>
<dbReference type="PRINTS" id="PR00080">
    <property type="entry name" value="SDRFAMILY"/>
</dbReference>
<dbReference type="GO" id="GO:0016614">
    <property type="term" value="F:oxidoreductase activity, acting on CH-OH group of donors"/>
    <property type="evidence" value="ECO:0007669"/>
    <property type="project" value="UniProtKB-ARBA"/>
</dbReference>
<accession>A0A0R0CUY7</accession>
<evidence type="ECO:0000256" key="2">
    <source>
        <dbReference type="ARBA" id="ARBA00023002"/>
    </source>
</evidence>
<comment type="similarity">
    <text evidence="1">Belongs to the short-chain dehydrogenases/reductases (SDR) family.</text>
</comment>
<protein>
    <submittedName>
        <fullName evidence="4">Short-chain dehydrogenase</fullName>
    </submittedName>
</protein>
<dbReference type="PANTHER" id="PTHR48107:SF16">
    <property type="entry name" value="NADPH-DEPENDENT ALDEHYDE REDUCTASE 1, CHLOROPLASTIC"/>
    <property type="match status" value="1"/>
</dbReference>
<dbReference type="SUPFAM" id="SSF51735">
    <property type="entry name" value="NAD(P)-binding Rossmann-fold domains"/>
    <property type="match status" value="1"/>
</dbReference>
<evidence type="ECO:0000256" key="3">
    <source>
        <dbReference type="SAM" id="MobiDB-lite"/>
    </source>
</evidence>
<dbReference type="PATRIC" id="fig|517011.3.peg.2433"/>
<evidence type="ECO:0000313" key="5">
    <source>
        <dbReference type="Proteomes" id="UP000051386"/>
    </source>
</evidence>
<keyword evidence="2" id="KW-0560">Oxidoreductase</keyword>
<organism evidence="4 5">
    <name type="scientific">Stenotrophomonas chelatiphaga</name>
    <dbReference type="NCBI Taxonomy" id="517011"/>
    <lineage>
        <taxon>Bacteria</taxon>
        <taxon>Pseudomonadati</taxon>
        <taxon>Pseudomonadota</taxon>
        <taxon>Gammaproteobacteria</taxon>
        <taxon>Lysobacterales</taxon>
        <taxon>Lysobacteraceae</taxon>
        <taxon>Stenotrophomonas</taxon>
    </lineage>
</organism>
<keyword evidence="5" id="KW-1185">Reference proteome</keyword>
<feature type="compositionally biased region" description="Basic residues" evidence="3">
    <location>
        <begin position="12"/>
        <end position="26"/>
    </location>
</feature>
<name>A0A0R0CUY7_9GAMM</name>
<feature type="region of interest" description="Disordered" evidence="3">
    <location>
        <begin position="1"/>
        <end position="104"/>
    </location>
</feature>
<dbReference type="RefSeq" id="WP_057508950.1">
    <property type="nucleotide sequence ID" value="NZ_LDJK01000059.1"/>
</dbReference>
<evidence type="ECO:0000256" key="1">
    <source>
        <dbReference type="ARBA" id="ARBA00006484"/>
    </source>
</evidence>
<evidence type="ECO:0000313" key="4">
    <source>
        <dbReference type="EMBL" id="KRG73030.1"/>
    </source>
</evidence>
<dbReference type="EMBL" id="LDJK01000059">
    <property type="protein sequence ID" value="KRG73030.1"/>
    <property type="molecule type" value="Genomic_DNA"/>
</dbReference>
<feature type="compositionally biased region" description="Low complexity" evidence="3">
    <location>
        <begin position="1"/>
        <end position="11"/>
    </location>
</feature>
<dbReference type="AlphaFoldDB" id="A0A0R0CUY7"/>
<gene>
    <name evidence="4" type="ORF">ABB28_12660</name>
</gene>
<dbReference type="Gene3D" id="3.40.50.720">
    <property type="entry name" value="NAD(P)-binding Rossmann-like Domain"/>
    <property type="match status" value="1"/>
</dbReference>
<dbReference type="FunFam" id="3.40.50.720:FF:000084">
    <property type="entry name" value="Short-chain dehydrogenase reductase"/>
    <property type="match status" value="1"/>
</dbReference>
<dbReference type="PRINTS" id="PR00081">
    <property type="entry name" value="GDHRDH"/>
</dbReference>
<feature type="compositionally biased region" description="Basic and acidic residues" evidence="3">
    <location>
        <begin position="68"/>
        <end position="80"/>
    </location>
</feature>
<feature type="compositionally biased region" description="Low complexity" evidence="3">
    <location>
        <begin position="28"/>
        <end position="37"/>
    </location>
</feature>
<proteinExistence type="inferred from homology"/>
<comment type="caution">
    <text evidence="4">The sequence shown here is derived from an EMBL/GenBank/DDBJ whole genome shotgun (WGS) entry which is preliminary data.</text>
</comment>
<reference evidence="4 5" key="1">
    <citation type="submission" date="2015-05" db="EMBL/GenBank/DDBJ databases">
        <title>Genome sequencing and analysis of members of genus Stenotrophomonas.</title>
        <authorList>
            <person name="Patil P.P."/>
            <person name="Midha S."/>
            <person name="Patil P.B."/>
        </authorList>
    </citation>
    <scope>NUCLEOTIDE SEQUENCE [LARGE SCALE GENOMIC DNA]</scope>
    <source>
        <strain evidence="4 5">DSM 21508</strain>
    </source>
</reference>
<dbReference type="PANTHER" id="PTHR48107">
    <property type="entry name" value="NADPH-DEPENDENT ALDEHYDE REDUCTASE-LIKE PROTEIN, CHLOROPLASTIC-RELATED"/>
    <property type="match status" value="1"/>
</dbReference>
<dbReference type="NCBIfam" id="NF005214">
    <property type="entry name" value="PRK06701.1"/>
    <property type="match status" value="1"/>
</dbReference>
<dbReference type="Pfam" id="PF13561">
    <property type="entry name" value="adh_short_C2"/>
    <property type="match status" value="1"/>
</dbReference>
<dbReference type="InterPro" id="IPR020904">
    <property type="entry name" value="Sc_DH/Rdtase_CS"/>
</dbReference>
<sequence length="377" mass="39818">MATAKTAPAKKVPARQKATPKVRKGTRAAAAAPADAEGTARKRVVKTATRKTAATDERGARVAARQRRLQDQEKAKDARASKKAAKKKVTQAGTRKQPEKMPAQSIAKPGHEHALDLAPRFLAPHYAGSGKLKGLRAIVTGGDSGIGRAVAVLYAREGADVAVLHLDEHEDADVTRQHVEREGGRCIVIAGDVRDPRFCNRAVKQVAKAFGGIDILVNNAAFQLHCHRLEDLDDAHLQETLQTNIGGYIQMARAVLPYLGEGASIVNSGSETGLFGSKSLIDYSATKGAIHAFTKALASQLLPRGIRVNCVAPGPVWTPLNPADKAAPDVGEFGQDSDMGRAAQPEELSPAYVFLAAPSCSSYISGAILPVMGGPRG</sequence>
<dbReference type="PROSITE" id="PS00061">
    <property type="entry name" value="ADH_SHORT"/>
    <property type="match status" value="1"/>
</dbReference>
<dbReference type="InterPro" id="IPR002347">
    <property type="entry name" value="SDR_fam"/>
</dbReference>
<dbReference type="InterPro" id="IPR036291">
    <property type="entry name" value="NAD(P)-bd_dom_sf"/>
</dbReference>